<dbReference type="PANTHER" id="PTHR35010:SF2">
    <property type="entry name" value="BLL4672 PROTEIN"/>
    <property type="match status" value="1"/>
</dbReference>
<dbReference type="Gene3D" id="3.30.450.180">
    <property type="match status" value="1"/>
</dbReference>
<evidence type="ECO:0000313" key="4">
    <source>
        <dbReference type="Proteomes" id="UP001611397"/>
    </source>
</evidence>
<dbReference type="PROSITE" id="PS50943">
    <property type="entry name" value="HTH_CROC1"/>
    <property type="match status" value="1"/>
</dbReference>
<evidence type="ECO:0000259" key="2">
    <source>
        <dbReference type="PROSITE" id="PS50943"/>
    </source>
</evidence>
<dbReference type="RefSeq" id="WP_063807718.1">
    <property type="nucleotide sequence ID" value="NZ_JBIRUT010000008.1"/>
</dbReference>
<dbReference type="InterPro" id="IPR010982">
    <property type="entry name" value="Lambda_DNA-bd_dom_sf"/>
</dbReference>
<feature type="region of interest" description="Disordered" evidence="1">
    <location>
        <begin position="279"/>
        <end position="311"/>
    </location>
</feature>
<organism evidence="3 4">
    <name type="scientific">Streptomyces olivaceoviridis</name>
    <name type="common">Streptomyces corchorusii</name>
    <dbReference type="NCBI Taxonomy" id="1921"/>
    <lineage>
        <taxon>Bacteria</taxon>
        <taxon>Bacillati</taxon>
        <taxon>Actinomycetota</taxon>
        <taxon>Actinomycetes</taxon>
        <taxon>Kitasatosporales</taxon>
        <taxon>Streptomycetaceae</taxon>
        <taxon>Streptomyces</taxon>
    </lineage>
</organism>
<dbReference type="CDD" id="cd00093">
    <property type="entry name" value="HTH_XRE"/>
    <property type="match status" value="1"/>
</dbReference>
<reference evidence="3 4" key="1">
    <citation type="submission" date="2024-10" db="EMBL/GenBank/DDBJ databases">
        <title>The Natural Products Discovery Center: Release of the First 8490 Sequenced Strains for Exploring Actinobacteria Biosynthetic Diversity.</title>
        <authorList>
            <person name="Kalkreuter E."/>
            <person name="Kautsar S.A."/>
            <person name="Yang D."/>
            <person name="Bader C.D."/>
            <person name="Teijaro C.N."/>
            <person name="Fluegel L."/>
            <person name="Davis C.M."/>
            <person name="Simpson J.R."/>
            <person name="Lauterbach L."/>
            <person name="Steele A.D."/>
            <person name="Gui C."/>
            <person name="Meng S."/>
            <person name="Li G."/>
            <person name="Viehrig K."/>
            <person name="Ye F."/>
            <person name="Su P."/>
            <person name="Kiefer A.F."/>
            <person name="Nichols A."/>
            <person name="Cepeda A.J."/>
            <person name="Yan W."/>
            <person name="Fan B."/>
            <person name="Jiang Y."/>
            <person name="Adhikari A."/>
            <person name="Zheng C.-J."/>
            <person name="Schuster L."/>
            <person name="Cowan T.M."/>
            <person name="Smanski M.J."/>
            <person name="Chevrette M.G."/>
            <person name="De Carvalho L.P.S."/>
            <person name="Shen B."/>
        </authorList>
    </citation>
    <scope>NUCLEOTIDE SEQUENCE [LARGE SCALE GENOMIC DNA]</scope>
    <source>
        <strain evidence="3 4">NPDC020295</strain>
    </source>
</reference>
<dbReference type="Proteomes" id="UP001611397">
    <property type="component" value="Unassembled WGS sequence"/>
</dbReference>
<keyword evidence="4" id="KW-1185">Reference proteome</keyword>
<dbReference type="PANTHER" id="PTHR35010">
    <property type="entry name" value="BLL4672 PROTEIN-RELATED"/>
    <property type="match status" value="1"/>
</dbReference>
<feature type="domain" description="HTH cro/C1-type" evidence="2">
    <location>
        <begin position="40"/>
        <end position="87"/>
    </location>
</feature>
<comment type="caution">
    <text evidence="3">The sequence shown here is derived from an EMBL/GenBank/DDBJ whole genome shotgun (WGS) entry which is preliminary data.</text>
</comment>
<dbReference type="SUPFAM" id="SSF47413">
    <property type="entry name" value="lambda repressor-like DNA-binding domains"/>
    <property type="match status" value="1"/>
</dbReference>
<sequence length="311" mass="34240">MSTGRSDFNGGIGEFLKTRRARIQPTDVGLPVLGRRRVPGLRREELAQLAGVSVDYYTRLERGRARNASDAILDAIADVLRLDATEREHLRHLARPSGPAAGRRGAGGVGERVRPGLLRLLAMMEAVPACVLGRRTDVLAYNAMADALYGFSDMPAEHRNAARHTFLHPGVEDFYADWHAVAEEAVAFLHLDVGRHPNDRRLAALIGELSMHSDTFRTLWAAHPVQDKTHGTKHICHPVVGELELGYEKLLLPGDLDQCLVVYTAPAGSPSEDRLRLLASWQASDPPAPQTSAPRPRTNRRPRPTRPGPTR</sequence>
<dbReference type="InterPro" id="IPR001387">
    <property type="entry name" value="Cro/C1-type_HTH"/>
</dbReference>
<evidence type="ECO:0000256" key="1">
    <source>
        <dbReference type="SAM" id="MobiDB-lite"/>
    </source>
</evidence>
<dbReference type="EMBL" id="JBIRWM010000018">
    <property type="protein sequence ID" value="MFI2160140.1"/>
    <property type="molecule type" value="Genomic_DNA"/>
</dbReference>
<dbReference type="Pfam" id="PF17765">
    <property type="entry name" value="MLTR_LBD"/>
    <property type="match status" value="1"/>
</dbReference>
<dbReference type="SMART" id="SM00530">
    <property type="entry name" value="HTH_XRE"/>
    <property type="match status" value="1"/>
</dbReference>
<name>A0ABW7VFI0_STROI</name>
<evidence type="ECO:0000313" key="3">
    <source>
        <dbReference type="EMBL" id="MFI2160140.1"/>
    </source>
</evidence>
<accession>A0ABW7VFI0</accession>
<protein>
    <submittedName>
        <fullName evidence="3">Helix-turn-helix domain-containing protein</fullName>
    </submittedName>
</protein>
<gene>
    <name evidence="3" type="ORF">ACH49L_31340</name>
</gene>
<dbReference type="InterPro" id="IPR041413">
    <property type="entry name" value="MLTR_LBD"/>
</dbReference>
<dbReference type="Gene3D" id="1.10.260.40">
    <property type="entry name" value="lambda repressor-like DNA-binding domains"/>
    <property type="match status" value="1"/>
</dbReference>
<proteinExistence type="predicted"/>
<dbReference type="Pfam" id="PF13560">
    <property type="entry name" value="HTH_31"/>
    <property type="match status" value="1"/>
</dbReference>